<dbReference type="KEGG" id="bze:COCCADRAFT_102659"/>
<organism evidence="2 3">
    <name type="scientific">Cochliobolus carbonum (strain 26-R-13)</name>
    <name type="common">Maize leaf spot fungus</name>
    <name type="synonym">Bipolaris zeicola</name>
    <dbReference type="NCBI Taxonomy" id="930089"/>
    <lineage>
        <taxon>Eukaryota</taxon>
        <taxon>Fungi</taxon>
        <taxon>Dikarya</taxon>
        <taxon>Ascomycota</taxon>
        <taxon>Pezizomycotina</taxon>
        <taxon>Dothideomycetes</taxon>
        <taxon>Pleosporomycetidae</taxon>
        <taxon>Pleosporales</taxon>
        <taxon>Pleosporineae</taxon>
        <taxon>Pleosporaceae</taxon>
        <taxon>Bipolaris</taxon>
    </lineage>
</organism>
<proteinExistence type="predicted"/>
<name>W6Y004_COCC2</name>
<keyword evidence="3" id="KW-1185">Reference proteome</keyword>
<dbReference type="HOGENOM" id="CLU_2061099_0_0_1"/>
<dbReference type="EMBL" id="KI964683">
    <property type="protein sequence ID" value="EUC30900.1"/>
    <property type="molecule type" value="Genomic_DNA"/>
</dbReference>
<protein>
    <submittedName>
        <fullName evidence="2">Uncharacterized protein</fullName>
    </submittedName>
</protein>
<gene>
    <name evidence="2" type="ORF">COCCADRAFT_102659</name>
</gene>
<evidence type="ECO:0000313" key="3">
    <source>
        <dbReference type="Proteomes" id="UP000053841"/>
    </source>
</evidence>
<feature type="region of interest" description="Disordered" evidence="1">
    <location>
        <begin position="1"/>
        <end position="23"/>
    </location>
</feature>
<evidence type="ECO:0000256" key="1">
    <source>
        <dbReference type="SAM" id="MobiDB-lite"/>
    </source>
</evidence>
<dbReference type="RefSeq" id="XP_007714800.1">
    <property type="nucleotide sequence ID" value="XM_007716610.1"/>
</dbReference>
<evidence type="ECO:0000313" key="2">
    <source>
        <dbReference type="EMBL" id="EUC30900.1"/>
    </source>
</evidence>
<accession>W6Y004</accession>
<dbReference type="GeneID" id="19142607"/>
<reference evidence="2 3" key="1">
    <citation type="journal article" date="2013" name="PLoS Genet.">
        <title>Comparative genome structure, secondary metabolite, and effector coding capacity across Cochliobolus pathogens.</title>
        <authorList>
            <person name="Condon B.J."/>
            <person name="Leng Y."/>
            <person name="Wu D."/>
            <person name="Bushley K.E."/>
            <person name="Ohm R.A."/>
            <person name="Otillar R."/>
            <person name="Martin J."/>
            <person name="Schackwitz W."/>
            <person name="Grimwood J."/>
            <person name="MohdZainudin N."/>
            <person name="Xue C."/>
            <person name="Wang R."/>
            <person name="Manning V.A."/>
            <person name="Dhillon B."/>
            <person name="Tu Z.J."/>
            <person name="Steffenson B.J."/>
            <person name="Salamov A."/>
            <person name="Sun H."/>
            <person name="Lowry S."/>
            <person name="LaButti K."/>
            <person name="Han J."/>
            <person name="Copeland A."/>
            <person name="Lindquist E."/>
            <person name="Barry K."/>
            <person name="Schmutz J."/>
            <person name="Baker S.E."/>
            <person name="Ciuffetti L.M."/>
            <person name="Grigoriev I.V."/>
            <person name="Zhong S."/>
            <person name="Turgeon B.G."/>
        </authorList>
    </citation>
    <scope>NUCLEOTIDE SEQUENCE [LARGE SCALE GENOMIC DNA]</scope>
    <source>
        <strain evidence="2 3">26-R-13</strain>
    </source>
</reference>
<sequence length="119" mass="13170">MAAWRHGSPRQRPHDREGQEWGHANFHPASAWGAFCTLCLGAKCKDMQDDMQDSAGHAGHARPPRLERCTTVVRSSLDARVTLTINLVLPHPASPMRRLAHATAIWPQDAPVPQHQTSV</sequence>
<dbReference type="Proteomes" id="UP000053841">
    <property type="component" value="Unassembled WGS sequence"/>
</dbReference>
<dbReference type="AlphaFoldDB" id="W6Y004"/>